<dbReference type="EMBL" id="LQOP01000028">
    <property type="protein sequence ID" value="ORV22144.1"/>
    <property type="molecule type" value="Genomic_DNA"/>
</dbReference>
<reference evidence="4 6" key="2">
    <citation type="submission" date="2016-01" db="EMBL/GenBank/DDBJ databases">
        <title>The new phylogeny of the genus Mycobacterium.</title>
        <authorList>
            <person name="Tarcisio F."/>
            <person name="Conor M."/>
            <person name="Antonella G."/>
            <person name="Elisabetta G."/>
            <person name="Giulia F.S."/>
            <person name="Sara T."/>
            <person name="Anna F."/>
            <person name="Clotilde B."/>
            <person name="Roberto B."/>
            <person name="Veronica D.S."/>
            <person name="Fabio R."/>
            <person name="Monica P."/>
            <person name="Olivier J."/>
            <person name="Enrico T."/>
            <person name="Nicola S."/>
        </authorList>
    </citation>
    <scope>NUCLEOTIDE SEQUENCE [LARGE SCALE GENOMIC DNA]</scope>
    <source>
        <strain evidence="4 6">CCUG 50187</strain>
    </source>
</reference>
<evidence type="ECO:0000256" key="1">
    <source>
        <dbReference type="ARBA" id="ARBA00023002"/>
    </source>
</evidence>
<dbReference type="PANTHER" id="PTHR43157:SF31">
    <property type="entry name" value="PHOSPHATIDYLINOSITOL-GLYCAN BIOSYNTHESIS CLASS F PROTEIN"/>
    <property type="match status" value="1"/>
</dbReference>
<dbReference type="PRINTS" id="PR00081">
    <property type="entry name" value="GDHRDH"/>
</dbReference>
<reference evidence="3 5" key="1">
    <citation type="submission" date="2015-03" db="EMBL/GenBank/DDBJ databases">
        <authorList>
            <person name="Murphy D."/>
        </authorList>
    </citation>
    <scope>NUCLEOTIDE SEQUENCE [LARGE SCALE GENOMIC DNA]</scope>
    <source>
        <strain evidence="3 5">D16</strain>
    </source>
</reference>
<accession>A0A0U1D8V9</accession>
<keyword evidence="1" id="KW-0560">Oxidoreductase</keyword>
<dbReference type="InterPro" id="IPR002347">
    <property type="entry name" value="SDR_fam"/>
</dbReference>
<evidence type="ECO:0000313" key="3">
    <source>
        <dbReference type="EMBL" id="CQD09540.1"/>
    </source>
</evidence>
<dbReference type="InterPro" id="IPR036291">
    <property type="entry name" value="NAD(P)-bd_dom_sf"/>
</dbReference>
<evidence type="ECO:0000313" key="6">
    <source>
        <dbReference type="Proteomes" id="UP000193811"/>
    </source>
</evidence>
<protein>
    <submittedName>
        <fullName evidence="3 4">Short-chain dehydrogenase</fullName>
    </submittedName>
</protein>
<dbReference type="CDD" id="cd05327">
    <property type="entry name" value="retinol-DH_like_SDR_c_like"/>
    <property type="match status" value="1"/>
</dbReference>
<dbReference type="EMBL" id="CTEF01000001">
    <property type="protein sequence ID" value="CQD09540.1"/>
    <property type="molecule type" value="Genomic_DNA"/>
</dbReference>
<dbReference type="NCBIfam" id="NF004846">
    <property type="entry name" value="PRK06197.1"/>
    <property type="match status" value="1"/>
</dbReference>
<gene>
    <name evidence="4" type="ORF">AWB98_25445</name>
    <name evidence="3" type="ORF">BN970_01858</name>
</gene>
<dbReference type="Pfam" id="PF00106">
    <property type="entry name" value="adh_short"/>
    <property type="match status" value="1"/>
</dbReference>
<evidence type="ECO:0000256" key="2">
    <source>
        <dbReference type="RuleBase" id="RU000363"/>
    </source>
</evidence>
<dbReference type="NCBIfam" id="NF004513">
    <property type="entry name" value="PRK05854.1"/>
    <property type="match status" value="1"/>
</dbReference>
<comment type="similarity">
    <text evidence="2">Belongs to the short-chain dehydrogenases/reductases (SDR) family.</text>
</comment>
<dbReference type="RefSeq" id="WP_085141957.1">
    <property type="nucleotide sequence ID" value="NZ_JACKVA010000035.1"/>
</dbReference>
<proteinExistence type="inferred from homology"/>
<dbReference type="Proteomes" id="UP000182227">
    <property type="component" value="Unassembled WGS sequence"/>
</dbReference>
<keyword evidence="6" id="KW-1185">Reference proteome</keyword>
<dbReference type="GO" id="GO:0016491">
    <property type="term" value="F:oxidoreductase activity"/>
    <property type="evidence" value="ECO:0007669"/>
    <property type="project" value="UniProtKB-KW"/>
</dbReference>
<dbReference type="SUPFAM" id="SSF51735">
    <property type="entry name" value="NAD(P)-binding Rossmann-fold domains"/>
    <property type="match status" value="1"/>
</dbReference>
<dbReference type="Proteomes" id="UP000193811">
    <property type="component" value="Unassembled WGS sequence"/>
</dbReference>
<evidence type="ECO:0000313" key="4">
    <source>
        <dbReference type="EMBL" id="ORV22144.1"/>
    </source>
</evidence>
<sequence>MTKWTTAKIPDQSGRTAIVTGANTGLGLETAKALAAKGAHVVLAVRNLDKGEAAVEWISRSVRDADLELQRLDLGSLASVREAAAELRDKHARIDLLINNAGVMTPPRETTSDGFELQFGTNHLGHFALTGLLLDRLLPVVGSRIVTVSSIGHRFAPGIRFEDLQWERRYNRLQAYGQSKLANLLFTYELQRRLIGQHTTALAAHPGGSDTELARHLPGVVQRAVPLARPFFQEAAMGALPTLRAATDPGALGGQYYGPDGLGQQKGHPKVVTSNERSYDIELQRRLWAVSEELTGVTFPALESARA</sequence>
<dbReference type="GeneID" id="44298846"/>
<dbReference type="PANTHER" id="PTHR43157">
    <property type="entry name" value="PHOSPHATIDYLINOSITOL-GLYCAN BIOSYNTHESIS CLASS F PROTEIN-RELATED"/>
    <property type="match status" value="1"/>
</dbReference>
<organism evidence="3 5">
    <name type="scientific">Mycolicibacterium conceptionense</name>
    <dbReference type="NCBI Taxonomy" id="451644"/>
    <lineage>
        <taxon>Bacteria</taxon>
        <taxon>Bacillati</taxon>
        <taxon>Actinomycetota</taxon>
        <taxon>Actinomycetes</taxon>
        <taxon>Mycobacteriales</taxon>
        <taxon>Mycobacteriaceae</taxon>
        <taxon>Mycolicibacterium</taxon>
    </lineage>
</organism>
<dbReference type="FunFam" id="3.40.50.720:FF:000399">
    <property type="entry name" value="Probable oxidoreductase"/>
    <property type="match status" value="1"/>
</dbReference>
<dbReference type="Gene3D" id="3.40.50.720">
    <property type="entry name" value="NAD(P)-binding Rossmann-like Domain"/>
    <property type="match status" value="1"/>
</dbReference>
<dbReference type="PRINTS" id="PR00080">
    <property type="entry name" value="SDRFAMILY"/>
</dbReference>
<evidence type="ECO:0000313" key="5">
    <source>
        <dbReference type="Proteomes" id="UP000182227"/>
    </source>
</evidence>
<name>A0A0U1D8V9_9MYCO</name>
<dbReference type="AlphaFoldDB" id="A0A0U1D8V9"/>